<evidence type="ECO:0000313" key="3">
    <source>
        <dbReference type="Proteomes" id="UP000515125"/>
    </source>
</evidence>
<keyword evidence="3" id="KW-1185">Reference proteome</keyword>
<feature type="region of interest" description="Disordered" evidence="2">
    <location>
        <begin position="343"/>
        <end position="377"/>
    </location>
</feature>
<evidence type="ECO:0000313" key="4">
    <source>
        <dbReference type="RefSeq" id="XP_026191457.1"/>
    </source>
</evidence>
<keyword evidence="1" id="KW-0175">Coiled coil</keyword>
<feature type="compositionally biased region" description="Polar residues" evidence="2">
    <location>
        <begin position="407"/>
        <end position="421"/>
    </location>
</feature>
<feature type="coiled-coil region" evidence="1">
    <location>
        <begin position="159"/>
        <end position="193"/>
    </location>
</feature>
<organism evidence="3 4">
    <name type="scientific">Cyclospora cayetanensis</name>
    <dbReference type="NCBI Taxonomy" id="88456"/>
    <lineage>
        <taxon>Eukaryota</taxon>
        <taxon>Sar</taxon>
        <taxon>Alveolata</taxon>
        <taxon>Apicomplexa</taxon>
        <taxon>Conoidasida</taxon>
        <taxon>Coccidia</taxon>
        <taxon>Eucoccidiorida</taxon>
        <taxon>Eimeriorina</taxon>
        <taxon>Eimeriidae</taxon>
        <taxon>Cyclospora</taxon>
    </lineage>
</organism>
<dbReference type="RefSeq" id="XP_026191457.1">
    <property type="nucleotide sequence ID" value="XM_026335672.1"/>
</dbReference>
<feature type="region of interest" description="Disordered" evidence="2">
    <location>
        <begin position="448"/>
        <end position="470"/>
    </location>
</feature>
<dbReference type="GeneID" id="34623740"/>
<feature type="compositionally biased region" description="Polar residues" evidence="2">
    <location>
        <begin position="27"/>
        <end position="40"/>
    </location>
</feature>
<dbReference type="Gene3D" id="1.10.287.1490">
    <property type="match status" value="1"/>
</dbReference>
<protein>
    <submittedName>
        <fullName evidence="4">Uncharacterized protein LOC34623740</fullName>
    </submittedName>
</protein>
<feature type="region of interest" description="Disordered" evidence="2">
    <location>
        <begin position="407"/>
        <end position="433"/>
    </location>
</feature>
<name>A0A6P6RVF9_9EIME</name>
<dbReference type="AlphaFoldDB" id="A0A6P6RVF9"/>
<evidence type="ECO:0000256" key="1">
    <source>
        <dbReference type="SAM" id="Coils"/>
    </source>
</evidence>
<feature type="compositionally biased region" description="Acidic residues" evidence="2">
    <location>
        <begin position="1"/>
        <end position="10"/>
    </location>
</feature>
<gene>
    <name evidence="4" type="primary">LOC34623740</name>
</gene>
<feature type="compositionally biased region" description="Polar residues" evidence="2">
    <location>
        <begin position="47"/>
        <end position="72"/>
    </location>
</feature>
<sequence length="627" mass="67919">MTASSAEDDAPPVGEKFRGGLFPAATQEDSSGVESETLQTSEDKCSGRQSPKNSAPSAASDSECNASRETSTADMLTAKLRRLALRTRSLVGNAPLAEDLKARWCSPPASPRSLRHEGAGGAPGLQTHRVLQRLSESLDAITETAALAATECRRWRFTATRQKKQLHCALEENDRLLAESQGLSEELNAAKQKCFNSEAQLQQLAKYKNYQTKFFACQGQVARLQFDMDTLRRGFDSLEALHKSQEAQLQQSTETVAALKQRLRATADELAQTKRTLALERASPRGVRRCRRYSCATPVRAREPEEAEGHPIKFARDRNVSPCEFCALCDCGCATANSEALRATKGPPTSHHSFNSMRPSALRHSLRASLSQRQQRPLPALRSFCSGETPSAASEWHSIRILRSAASKPSETTLSRTSSLVNPERGGDLPRDECQQSALSLFEELAATAEVSPQSPSPSKPPDKDAPSKEALSAGALQHVLQIVAMSPVSLEELEAHGVGHASLLQVTRLRKNMALQGEKSTPTSPLAAAPQCHSPAAATTARGRWLPSFSISFRDTVGALWRLVARGLPQRSLTSPPESTSVQCPSFSPYLLLGASLESTCSLIFFVAVATSALWLRLPDSSVKVL</sequence>
<proteinExistence type="predicted"/>
<feature type="compositionally biased region" description="Low complexity" evidence="2">
    <location>
        <begin position="358"/>
        <end position="377"/>
    </location>
</feature>
<accession>A0A6P6RVF9</accession>
<dbReference type="OrthoDB" id="10378613at2759"/>
<reference evidence="4" key="1">
    <citation type="submission" date="2025-08" db="UniProtKB">
        <authorList>
            <consortium name="RefSeq"/>
        </authorList>
    </citation>
    <scope>IDENTIFICATION</scope>
</reference>
<feature type="region of interest" description="Disordered" evidence="2">
    <location>
        <begin position="1"/>
        <end position="72"/>
    </location>
</feature>
<dbReference type="Proteomes" id="UP000515125">
    <property type="component" value="Unplaced"/>
</dbReference>
<evidence type="ECO:0000256" key="2">
    <source>
        <dbReference type="SAM" id="MobiDB-lite"/>
    </source>
</evidence>
<feature type="coiled-coil region" evidence="1">
    <location>
        <begin position="242"/>
        <end position="280"/>
    </location>
</feature>